<evidence type="ECO:0000259" key="3">
    <source>
        <dbReference type="Pfam" id="PF00685"/>
    </source>
</evidence>
<evidence type="ECO:0000256" key="2">
    <source>
        <dbReference type="ARBA" id="ARBA00022679"/>
    </source>
</evidence>
<feature type="domain" description="Sulfotransferase" evidence="3">
    <location>
        <begin position="5"/>
        <end position="247"/>
    </location>
</feature>
<dbReference type="AlphaFoldDB" id="A0A2G6KJB9"/>
<evidence type="ECO:0000313" key="5">
    <source>
        <dbReference type="Proteomes" id="UP000230821"/>
    </source>
</evidence>
<dbReference type="InterPro" id="IPR027417">
    <property type="entry name" value="P-loop_NTPase"/>
</dbReference>
<comment type="caution">
    <text evidence="4">The sequence shown here is derived from an EMBL/GenBank/DDBJ whole genome shotgun (WGS) entry which is preliminary data.</text>
</comment>
<comment type="similarity">
    <text evidence="1">Belongs to the sulfotransferase 1 family.</text>
</comment>
<keyword evidence="2" id="KW-0808">Transferase</keyword>
<evidence type="ECO:0000313" key="4">
    <source>
        <dbReference type="EMBL" id="PIE34919.1"/>
    </source>
</evidence>
<dbReference type="Pfam" id="PF00685">
    <property type="entry name" value="Sulfotransfer_1"/>
    <property type="match status" value="1"/>
</dbReference>
<protein>
    <recommendedName>
        <fullName evidence="3">Sulfotransferase domain-containing protein</fullName>
    </recommendedName>
</protein>
<proteinExistence type="inferred from homology"/>
<dbReference type="Proteomes" id="UP000230821">
    <property type="component" value="Unassembled WGS sequence"/>
</dbReference>
<name>A0A2G6KJB9_9BACT</name>
<accession>A0A2G6KJB9</accession>
<dbReference type="Gene3D" id="3.40.50.300">
    <property type="entry name" value="P-loop containing nucleotide triphosphate hydrolases"/>
    <property type="match status" value="1"/>
</dbReference>
<reference evidence="4 5" key="1">
    <citation type="submission" date="2017-10" db="EMBL/GenBank/DDBJ databases">
        <title>Novel microbial diversity and functional potential in the marine mammal oral microbiome.</title>
        <authorList>
            <person name="Dudek N.K."/>
            <person name="Sun C.L."/>
            <person name="Burstein D."/>
            <person name="Kantor R.S."/>
            <person name="Aliaga Goltsman D.S."/>
            <person name="Bik E.M."/>
            <person name="Thomas B.C."/>
            <person name="Banfield J.F."/>
            <person name="Relman D.A."/>
        </authorList>
    </citation>
    <scope>NUCLEOTIDE SEQUENCE [LARGE SCALE GENOMIC DNA]</scope>
    <source>
        <strain evidence="4">DOLJORAL78_47_16</strain>
    </source>
</reference>
<sequence length="257" mass="30550">MEKEALLVVGYPKSGNTWLTRLVAELIECPVQGFFDEPENPEMAIEGQERISDYVVFKGHQPFHFIQGRIKHRNIIYVVRDVRDVAVSGAYYFNFPSTSEKTRDFFHFSLIKRFVDKRKKMLEKQAKIWGMIQVLDKGSNTMTRWCRVPWDIHVNEYVDQNILIVRYEDLLANPVIQCKRILAHLNLERTDKKINEAIHMQSFTIAKNRFLAQGDHKRAYFLRQGKSGGWEKHLTRKQKNFLKKRFYNMLKFLKYTD</sequence>
<dbReference type="EMBL" id="PDSK01000071">
    <property type="protein sequence ID" value="PIE34919.1"/>
    <property type="molecule type" value="Genomic_DNA"/>
</dbReference>
<evidence type="ECO:0000256" key="1">
    <source>
        <dbReference type="ARBA" id="ARBA00005771"/>
    </source>
</evidence>
<dbReference type="SUPFAM" id="SSF52540">
    <property type="entry name" value="P-loop containing nucleoside triphosphate hydrolases"/>
    <property type="match status" value="1"/>
</dbReference>
<organism evidence="4 5">
    <name type="scientific">candidate division KSB3 bacterium</name>
    <dbReference type="NCBI Taxonomy" id="2044937"/>
    <lineage>
        <taxon>Bacteria</taxon>
        <taxon>candidate division KSB3</taxon>
    </lineage>
</organism>
<dbReference type="InterPro" id="IPR000863">
    <property type="entry name" value="Sulfotransferase_dom"/>
</dbReference>
<dbReference type="PANTHER" id="PTHR11783">
    <property type="entry name" value="SULFOTRANSFERASE SULT"/>
    <property type="match status" value="1"/>
</dbReference>
<dbReference type="GO" id="GO:0008146">
    <property type="term" value="F:sulfotransferase activity"/>
    <property type="evidence" value="ECO:0007669"/>
    <property type="project" value="InterPro"/>
</dbReference>
<gene>
    <name evidence="4" type="ORF">CSA56_06270</name>
</gene>